<dbReference type="PANTHER" id="PTHR12121:SF100">
    <property type="entry name" value="POLY(A)-SPECIFIC RIBONUCLEASE"/>
    <property type="match status" value="1"/>
</dbReference>
<protein>
    <submittedName>
        <fullName evidence="1">Uncharacterized protein</fullName>
    </submittedName>
</protein>
<reference evidence="1 2" key="1">
    <citation type="submission" date="2017-08" db="EMBL/GenBank/DDBJ databases">
        <title>Acidophilic green algal genome provides insights into adaptation to an acidic environment.</title>
        <authorList>
            <person name="Hirooka S."/>
            <person name="Hirose Y."/>
            <person name="Kanesaki Y."/>
            <person name="Higuchi S."/>
            <person name="Fujiwara T."/>
            <person name="Onuma R."/>
            <person name="Era A."/>
            <person name="Ohbayashi R."/>
            <person name="Uzuka A."/>
            <person name="Nozaki H."/>
            <person name="Yoshikawa H."/>
            <person name="Miyagishima S.Y."/>
        </authorList>
    </citation>
    <scope>NUCLEOTIDE SEQUENCE [LARGE SCALE GENOMIC DNA]</scope>
    <source>
        <strain evidence="1 2">NIES-2499</strain>
    </source>
</reference>
<dbReference type="GO" id="GO:0000175">
    <property type="term" value="F:3'-5'-RNA exonuclease activity"/>
    <property type="evidence" value="ECO:0007669"/>
    <property type="project" value="TreeGrafter"/>
</dbReference>
<dbReference type="Proteomes" id="UP000232323">
    <property type="component" value="Unassembled WGS sequence"/>
</dbReference>
<dbReference type="PANTHER" id="PTHR12121">
    <property type="entry name" value="CARBON CATABOLITE REPRESSOR PROTEIN 4"/>
    <property type="match status" value="1"/>
</dbReference>
<organism evidence="1 2">
    <name type="scientific">Chlamydomonas eustigma</name>
    <dbReference type="NCBI Taxonomy" id="1157962"/>
    <lineage>
        <taxon>Eukaryota</taxon>
        <taxon>Viridiplantae</taxon>
        <taxon>Chlorophyta</taxon>
        <taxon>core chlorophytes</taxon>
        <taxon>Chlorophyceae</taxon>
        <taxon>CS clade</taxon>
        <taxon>Chlamydomonadales</taxon>
        <taxon>Chlamydomonadaceae</taxon>
        <taxon>Chlamydomonas</taxon>
    </lineage>
</organism>
<evidence type="ECO:0000313" key="2">
    <source>
        <dbReference type="Proteomes" id="UP000232323"/>
    </source>
</evidence>
<keyword evidence="2" id="KW-1185">Reference proteome</keyword>
<comment type="caution">
    <text evidence="1">The sequence shown here is derived from an EMBL/GenBank/DDBJ whole genome shotgun (WGS) entry which is preliminary data.</text>
</comment>
<gene>
    <name evidence="1" type="ORF">CEUSTIGMA_g6656.t1</name>
</gene>
<dbReference type="STRING" id="1157962.A0A250X834"/>
<evidence type="ECO:0000313" key="1">
    <source>
        <dbReference type="EMBL" id="GAX79216.1"/>
    </source>
</evidence>
<accession>A0A250X834</accession>
<dbReference type="InterPro" id="IPR036691">
    <property type="entry name" value="Endo/exonu/phosph_ase_sf"/>
</dbReference>
<dbReference type="InterPro" id="IPR050410">
    <property type="entry name" value="CCR4/nocturin_mRNA_transcr"/>
</dbReference>
<dbReference type="SUPFAM" id="SSF56219">
    <property type="entry name" value="DNase I-like"/>
    <property type="match status" value="1"/>
</dbReference>
<proteinExistence type="predicted"/>
<dbReference type="AlphaFoldDB" id="A0A250X834"/>
<name>A0A250X834_9CHLO</name>
<dbReference type="EMBL" id="BEGY01000040">
    <property type="protein sequence ID" value="GAX79216.1"/>
    <property type="molecule type" value="Genomic_DNA"/>
</dbReference>
<dbReference type="OrthoDB" id="2866996at2759"/>
<sequence length="252" mass="27237">MVRQVATYLRQELGHLDVPVIIAGDFNSLSIKKKPDMIDKLIPEGGLDSGVYTLLSQGILHPDHADHPYTRQSCTPISMANSSHDAASLAKVPLTSSGLKLSSVHQLSHGWEPPLTTKTTTFAGCLDYIWLSHRASEPPAVPSSTDTMLLPEHVGPSSCDVTDHASSQHVQSHFKVLHTLELPYSMSRWKNVEVTGGGSSGVKVAAPVWIDPLTDIDFPAIPNQSFPSDHLAMGCELELIVPPQIQKLASSI</sequence>
<dbReference type="Gene3D" id="3.60.10.10">
    <property type="entry name" value="Endonuclease/exonuclease/phosphatase"/>
    <property type="match status" value="1"/>
</dbReference>